<keyword evidence="6" id="KW-1185">Reference proteome</keyword>
<dbReference type="OrthoDB" id="29145at2759"/>
<evidence type="ECO:0000313" key="6">
    <source>
        <dbReference type="Proteomes" id="UP001149090"/>
    </source>
</evidence>
<protein>
    <submittedName>
        <fullName evidence="5">Importin alpha subunit</fullName>
    </submittedName>
</protein>
<keyword evidence="3" id="KW-0653">Protein transport</keyword>
<sequence length="337" mass="39307">MIFMVFMILWFLLDIDWVVDILLTCEVFSVEIQNLPQIYKLLLDPQTQDHTLSEVREICSLFPNPPIREIIDNGFIPLFIEFLQSPKVLIQYEAITSLSHLTSGSLELTSEIINMGIAPKILDLLIQTKDPDIIDQCITSFANIISQSIDFRDQVIDTDFIQILSEITQKFSKREKSKISNSFFKTIGNLLNWKDEMTEKLINYNIISILFKTFAKMQLKQELFKFYHKFLKEKFEIQKQAIFGISNLLEINNENLIQEMIKNQVVKGISKLLTINDIQTIQIGLFCWERILTQGLNIQNLIDIFEEEEAVSILEKLQNHENQDISNKANEIIENFF</sequence>
<reference evidence="5" key="1">
    <citation type="submission" date="2022-10" db="EMBL/GenBank/DDBJ databases">
        <title>Novel sulphate-reducing endosymbionts in the free-living metamonad Anaeramoeba.</title>
        <authorList>
            <person name="Jerlstrom-Hultqvist J."/>
            <person name="Cepicka I."/>
            <person name="Gallot-Lavallee L."/>
            <person name="Salas-Leiva D."/>
            <person name="Curtis B.A."/>
            <person name="Zahonova K."/>
            <person name="Pipaliya S."/>
            <person name="Dacks J."/>
            <person name="Roger A.J."/>
        </authorList>
    </citation>
    <scope>NUCLEOTIDE SEQUENCE</scope>
    <source>
        <strain evidence="5">BMAN</strain>
    </source>
</reference>
<dbReference type="GO" id="GO:0015031">
    <property type="term" value="P:protein transport"/>
    <property type="evidence" value="ECO:0007669"/>
    <property type="project" value="UniProtKB-KW"/>
</dbReference>
<dbReference type="Pfam" id="PF00514">
    <property type="entry name" value="Arm"/>
    <property type="match status" value="1"/>
</dbReference>
<dbReference type="EMBL" id="JAPDFW010000055">
    <property type="protein sequence ID" value="KAJ5077941.1"/>
    <property type="molecule type" value="Genomic_DNA"/>
</dbReference>
<dbReference type="Pfam" id="PF16186">
    <property type="entry name" value="Arm_3"/>
    <property type="match status" value="1"/>
</dbReference>
<comment type="caution">
    <text evidence="5">The sequence shown here is derived from an EMBL/GenBank/DDBJ whole genome shotgun (WGS) entry which is preliminary data.</text>
</comment>
<organism evidence="5 6">
    <name type="scientific">Anaeramoeba ignava</name>
    <name type="common">Anaerobic marine amoeba</name>
    <dbReference type="NCBI Taxonomy" id="1746090"/>
    <lineage>
        <taxon>Eukaryota</taxon>
        <taxon>Metamonada</taxon>
        <taxon>Anaeramoebidae</taxon>
        <taxon>Anaeramoeba</taxon>
    </lineage>
</organism>
<evidence type="ECO:0000256" key="2">
    <source>
        <dbReference type="ARBA" id="ARBA00022448"/>
    </source>
</evidence>
<dbReference type="InterPro" id="IPR016024">
    <property type="entry name" value="ARM-type_fold"/>
</dbReference>
<dbReference type="InterPro" id="IPR011989">
    <property type="entry name" value="ARM-like"/>
</dbReference>
<dbReference type="Proteomes" id="UP001149090">
    <property type="component" value="Unassembled WGS sequence"/>
</dbReference>
<dbReference type="Gene3D" id="1.25.10.10">
    <property type="entry name" value="Leucine-rich Repeat Variant"/>
    <property type="match status" value="2"/>
</dbReference>
<feature type="chain" id="PRO_5040427860" evidence="4">
    <location>
        <begin position="22"/>
        <end position="337"/>
    </location>
</feature>
<feature type="signal peptide" evidence="4">
    <location>
        <begin position="1"/>
        <end position="21"/>
    </location>
</feature>
<evidence type="ECO:0000256" key="1">
    <source>
        <dbReference type="ARBA" id="ARBA00010394"/>
    </source>
</evidence>
<comment type="similarity">
    <text evidence="1">Belongs to the importin alpha family.</text>
</comment>
<accession>A0A9Q0LSK1</accession>
<gene>
    <name evidence="5" type="ORF">M0811_05198</name>
</gene>
<dbReference type="InterPro" id="IPR032413">
    <property type="entry name" value="Arm_3"/>
</dbReference>
<keyword evidence="2" id="KW-0813">Transport</keyword>
<dbReference type="SUPFAM" id="SSF48371">
    <property type="entry name" value="ARM repeat"/>
    <property type="match status" value="1"/>
</dbReference>
<dbReference type="AlphaFoldDB" id="A0A9Q0LSK1"/>
<dbReference type="PANTHER" id="PTHR23316">
    <property type="entry name" value="IMPORTIN ALPHA"/>
    <property type="match status" value="1"/>
</dbReference>
<evidence type="ECO:0000313" key="5">
    <source>
        <dbReference type="EMBL" id="KAJ5077941.1"/>
    </source>
</evidence>
<proteinExistence type="inferred from homology"/>
<keyword evidence="4" id="KW-0732">Signal</keyword>
<dbReference type="InterPro" id="IPR000225">
    <property type="entry name" value="Armadillo"/>
</dbReference>
<evidence type="ECO:0000256" key="4">
    <source>
        <dbReference type="SAM" id="SignalP"/>
    </source>
</evidence>
<dbReference type="SMART" id="SM00185">
    <property type="entry name" value="ARM"/>
    <property type="match status" value="3"/>
</dbReference>
<name>A0A9Q0LSK1_ANAIG</name>
<evidence type="ECO:0000256" key="3">
    <source>
        <dbReference type="ARBA" id="ARBA00022927"/>
    </source>
</evidence>